<dbReference type="KEGG" id="ttq:NIES37_21130"/>
<dbReference type="PANTHER" id="PTHR38733:SF1">
    <property type="entry name" value="TYPE IV METHYL-DIRECTED RESTRICTION ENZYME ECOKMCRBC"/>
    <property type="match status" value="1"/>
</dbReference>
<gene>
    <name evidence="1" type="ORF">NIES37_21130</name>
</gene>
<organism evidence="1 2">
    <name type="scientific">Tolypothrix tenuis PCC 7101</name>
    <dbReference type="NCBI Taxonomy" id="231146"/>
    <lineage>
        <taxon>Bacteria</taxon>
        <taxon>Bacillati</taxon>
        <taxon>Cyanobacteriota</taxon>
        <taxon>Cyanophyceae</taxon>
        <taxon>Nostocales</taxon>
        <taxon>Tolypothrichaceae</taxon>
        <taxon>Tolypothrix</taxon>
    </lineage>
</organism>
<dbReference type="REBASE" id="208755">
    <property type="entry name" value="Tte7101McrBCP"/>
</dbReference>
<dbReference type="EMBL" id="AP018248">
    <property type="protein sequence ID" value="BAY98165.1"/>
    <property type="molecule type" value="Genomic_DNA"/>
</dbReference>
<reference evidence="1 2" key="1">
    <citation type="submission" date="2017-06" db="EMBL/GenBank/DDBJ databases">
        <title>Genome sequencing of cyanobaciteial culture collection at National Institute for Environmental Studies (NIES).</title>
        <authorList>
            <person name="Hirose Y."/>
            <person name="Shimura Y."/>
            <person name="Fujisawa T."/>
            <person name="Nakamura Y."/>
            <person name="Kawachi M."/>
        </authorList>
    </citation>
    <scope>NUCLEOTIDE SEQUENCE [LARGE SCALE GENOMIC DNA]</scope>
    <source>
        <strain evidence="1 2">NIES-37</strain>
    </source>
</reference>
<name>A0A1Z4MXF7_9CYAN</name>
<accession>A0A1Z4MXF7</accession>
<dbReference type="Pfam" id="PF10117">
    <property type="entry name" value="McrBC"/>
    <property type="match status" value="1"/>
</dbReference>
<dbReference type="AlphaFoldDB" id="A0A1Z4MXF7"/>
<dbReference type="InterPro" id="IPR019292">
    <property type="entry name" value="McrC"/>
</dbReference>
<proteinExistence type="predicted"/>
<protein>
    <submittedName>
        <fullName evidence="1">McrBC 5-methylcytosine restriction system component-like protein</fullName>
    </submittedName>
</protein>
<evidence type="ECO:0000313" key="1">
    <source>
        <dbReference type="EMBL" id="BAY98165.1"/>
    </source>
</evidence>
<sequence length="401" mass="46864">MDINPVKHKIIEITEYQDKLFTHQDIPESVGQELYDKYQTQIEIEFPSYKTRNQWRLKSKGWVGYIPVNPEFGLKINPKVPIKNLFGMLEYAYKFNNFRFLDGLMNCESLQEFYNYLAHLLAQKIIERCRKGLYRTYLPKTEQLAYVRGRLNMQQLIHKPWDVKLKCHYEEHTADIAENQILAWTLYIIGHSGFCSDRVSPIVRKAYHALQGLVTPKPYRAEDCIARQYNRLNEDYQILHILCRFFLDNSSPSHEMGNHQTLPFLVYMARLYELFVAEWLKKNAPPGYIFKQQHQIEVGQNRQFILDILLCDSSTGKALAVLDTKYKSPEKAANSDIHQMISYANTTNSKQAFLVYPVDLKHALNIQSHNINVRSLTFSLDDNLERAGQALLKKLFSTIGK</sequence>
<dbReference type="RefSeq" id="WP_096575375.1">
    <property type="nucleotide sequence ID" value="NZ_CAWNJS010000001.1"/>
</dbReference>
<keyword evidence="2" id="KW-1185">Reference proteome</keyword>
<dbReference type="Proteomes" id="UP000218785">
    <property type="component" value="Chromosome"/>
</dbReference>
<evidence type="ECO:0000313" key="2">
    <source>
        <dbReference type="Proteomes" id="UP000218785"/>
    </source>
</evidence>
<dbReference type="PANTHER" id="PTHR38733">
    <property type="entry name" value="PROTEIN MCRC"/>
    <property type="match status" value="1"/>
</dbReference>